<evidence type="ECO:0000256" key="4">
    <source>
        <dbReference type="PIRSR" id="PIRSR606710-1"/>
    </source>
</evidence>
<keyword evidence="2 6" id="KW-0378">Hydrolase</keyword>
<evidence type="ECO:0000256" key="1">
    <source>
        <dbReference type="ARBA" id="ARBA00009865"/>
    </source>
</evidence>
<dbReference type="Pfam" id="PF17851">
    <property type="entry name" value="GH43_C2"/>
    <property type="match status" value="1"/>
</dbReference>
<feature type="active site" description="Proton donor" evidence="4">
    <location>
        <position position="196"/>
    </location>
</feature>
<evidence type="ECO:0000256" key="3">
    <source>
        <dbReference type="ARBA" id="ARBA00023295"/>
    </source>
</evidence>
<dbReference type="Proteomes" id="UP000466586">
    <property type="component" value="Unassembled WGS sequence"/>
</dbReference>
<dbReference type="PANTHER" id="PTHR42812">
    <property type="entry name" value="BETA-XYLOSIDASE"/>
    <property type="match status" value="1"/>
</dbReference>
<dbReference type="CDD" id="cd08999">
    <property type="entry name" value="GH43_ABN-like"/>
    <property type="match status" value="1"/>
</dbReference>
<keyword evidence="3 6" id="KW-0326">Glycosidase</keyword>
<dbReference type="InterPro" id="IPR051795">
    <property type="entry name" value="Glycosyl_Hydrlase_43"/>
</dbReference>
<feature type="domain" description="Beta-xylosidase C-terminal Concanavalin A-like" evidence="8">
    <location>
        <begin position="316"/>
        <end position="488"/>
    </location>
</feature>
<evidence type="ECO:0000256" key="2">
    <source>
        <dbReference type="ARBA" id="ARBA00022801"/>
    </source>
</evidence>
<evidence type="ECO:0000256" key="6">
    <source>
        <dbReference type="RuleBase" id="RU361187"/>
    </source>
</evidence>
<accession>A0A7K1YDV0</accession>
<dbReference type="GO" id="GO:0004553">
    <property type="term" value="F:hydrolase activity, hydrolyzing O-glycosyl compounds"/>
    <property type="evidence" value="ECO:0007669"/>
    <property type="project" value="InterPro"/>
</dbReference>
<evidence type="ECO:0000313" key="10">
    <source>
        <dbReference type="Proteomes" id="UP000466586"/>
    </source>
</evidence>
<organism evidence="9 10">
    <name type="scientific">Hufsiella arboris</name>
    <dbReference type="NCBI Taxonomy" id="2695275"/>
    <lineage>
        <taxon>Bacteria</taxon>
        <taxon>Pseudomonadati</taxon>
        <taxon>Bacteroidota</taxon>
        <taxon>Sphingobacteriia</taxon>
        <taxon>Sphingobacteriales</taxon>
        <taxon>Sphingobacteriaceae</taxon>
        <taxon>Hufsiella</taxon>
    </lineage>
</organism>
<gene>
    <name evidence="9" type="ORF">GS399_14770</name>
</gene>
<evidence type="ECO:0000259" key="8">
    <source>
        <dbReference type="Pfam" id="PF17851"/>
    </source>
</evidence>
<evidence type="ECO:0000313" key="9">
    <source>
        <dbReference type="EMBL" id="MXV52239.1"/>
    </source>
</evidence>
<dbReference type="Pfam" id="PF04616">
    <property type="entry name" value="Glyco_hydro_43"/>
    <property type="match status" value="1"/>
</dbReference>
<dbReference type="EMBL" id="WVHT01000007">
    <property type="protein sequence ID" value="MXV52239.1"/>
    <property type="molecule type" value="Genomic_DNA"/>
</dbReference>
<evidence type="ECO:0000256" key="7">
    <source>
        <dbReference type="SAM" id="SignalP"/>
    </source>
</evidence>
<reference evidence="9 10" key="1">
    <citation type="submission" date="2019-11" db="EMBL/GenBank/DDBJ databases">
        <title>Pedobacter sp. HMF7647 Genome sequencing and assembly.</title>
        <authorList>
            <person name="Kang H."/>
            <person name="Kim H."/>
            <person name="Joh K."/>
        </authorList>
    </citation>
    <scope>NUCLEOTIDE SEQUENCE [LARGE SCALE GENOMIC DNA]</scope>
    <source>
        <strain evidence="9 10">HMF7647</strain>
    </source>
</reference>
<feature type="active site" description="Proton acceptor" evidence="4">
    <location>
        <position position="30"/>
    </location>
</feature>
<evidence type="ECO:0000256" key="5">
    <source>
        <dbReference type="PIRSR" id="PIRSR606710-2"/>
    </source>
</evidence>
<protein>
    <submittedName>
        <fullName evidence="9">Family 43 glycosylhydrolase</fullName>
    </submittedName>
</protein>
<dbReference type="SUPFAM" id="SSF75005">
    <property type="entry name" value="Arabinanase/levansucrase/invertase"/>
    <property type="match status" value="1"/>
</dbReference>
<proteinExistence type="inferred from homology"/>
<sequence>MLRKTLAILLVIFSLKSSAQQLVLPGDHPDPSVVKIGNSYWATATTSNWLPAFPLYESKDLVHWSKRAVAFTKLPDWADYYLWAPEISYDKGKVYIYYNGHKKGGSLCVAAAVADRPEGPYKDLGPLIGQPDGSIDAFSMRDENGKLYLIWKEDGNSIGQPTPIWAMEMKEDRTGLIGEKKELFRATEPWESKLVEGVSITRHGEFFYAFYAAAGCCGTSCNYATGIARSKSLLGPWEKFDKNPIISDNASWKCPGHGTPVVFNGQNYFLYHAYNTKSANFAGRQGVLKQFEFTPEGWIQFVENCNGTTPKPVTINDNFAGNKLSLAWQWNVFEKFSKSVKANTLTISALPKVGSFIGQTVYSSDYDVQVTVVSAKSTAAGGLALIGDEKNLLTATVSLNKITVTEVKDGKSRIVAETEITKSPLVTFQLKVRNNSTVTFLYKTSGQTFRELNPEPINAAGLPPWDRGLRAGIVATGKENQSASFKNFMLSDVK</sequence>
<dbReference type="AlphaFoldDB" id="A0A7K1YDV0"/>
<comment type="similarity">
    <text evidence="1 6">Belongs to the glycosyl hydrolase 43 family.</text>
</comment>
<comment type="caution">
    <text evidence="9">The sequence shown here is derived from an EMBL/GenBank/DDBJ whole genome shotgun (WGS) entry which is preliminary data.</text>
</comment>
<dbReference type="GO" id="GO:0005975">
    <property type="term" value="P:carbohydrate metabolic process"/>
    <property type="evidence" value="ECO:0007669"/>
    <property type="project" value="InterPro"/>
</dbReference>
<keyword evidence="10" id="KW-1185">Reference proteome</keyword>
<feature type="site" description="Important for catalytic activity, responsible for pKa modulation of the active site Glu and correct orientation of both the proton donor and substrate" evidence="5">
    <location>
        <position position="136"/>
    </location>
</feature>
<dbReference type="Gene3D" id="2.115.10.20">
    <property type="entry name" value="Glycosyl hydrolase domain, family 43"/>
    <property type="match status" value="1"/>
</dbReference>
<dbReference type="InterPro" id="IPR023296">
    <property type="entry name" value="Glyco_hydro_beta-prop_sf"/>
</dbReference>
<dbReference type="SUPFAM" id="SSF49899">
    <property type="entry name" value="Concanavalin A-like lectins/glucanases"/>
    <property type="match status" value="1"/>
</dbReference>
<dbReference type="InterPro" id="IPR041542">
    <property type="entry name" value="GH43_C2"/>
</dbReference>
<name>A0A7K1YDV0_9SPHI</name>
<dbReference type="Gene3D" id="2.60.120.200">
    <property type="match status" value="1"/>
</dbReference>
<keyword evidence="7" id="KW-0732">Signal</keyword>
<feature type="chain" id="PRO_5029591586" evidence="7">
    <location>
        <begin position="20"/>
        <end position="494"/>
    </location>
</feature>
<feature type="signal peptide" evidence="7">
    <location>
        <begin position="1"/>
        <end position="19"/>
    </location>
</feature>
<dbReference type="InterPro" id="IPR013320">
    <property type="entry name" value="ConA-like_dom_sf"/>
</dbReference>
<dbReference type="InterPro" id="IPR006710">
    <property type="entry name" value="Glyco_hydro_43"/>
</dbReference>
<dbReference type="PANTHER" id="PTHR42812:SF5">
    <property type="entry name" value="ENDO-ARABINASE"/>
    <property type="match status" value="1"/>
</dbReference>